<feature type="region of interest" description="Disordered" evidence="8">
    <location>
        <begin position="829"/>
        <end position="848"/>
    </location>
</feature>
<keyword evidence="4 6" id="KW-0863">Zinc-finger</keyword>
<dbReference type="InterPro" id="IPR013083">
    <property type="entry name" value="Znf_RING/FYVE/PHD"/>
</dbReference>
<dbReference type="SUPFAM" id="SSF50978">
    <property type="entry name" value="WD40 repeat-like"/>
    <property type="match status" value="1"/>
</dbReference>
<dbReference type="PROSITE" id="PS50082">
    <property type="entry name" value="WD_REPEATS_2"/>
    <property type="match status" value="2"/>
</dbReference>
<feature type="domain" description="RING-type" evidence="9">
    <location>
        <begin position="6"/>
        <end position="54"/>
    </location>
</feature>
<dbReference type="SUPFAM" id="SSF56112">
    <property type="entry name" value="Protein kinase-like (PK-like)"/>
    <property type="match status" value="1"/>
</dbReference>
<evidence type="ECO:0000256" key="8">
    <source>
        <dbReference type="SAM" id="MobiDB-lite"/>
    </source>
</evidence>
<proteinExistence type="predicted"/>
<dbReference type="InterPro" id="IPR020472">
    <property type="entry name" value="WD40_PAC1"/>
</dbReference>
<dbReference type="PROSITE" id="PS50089">
    <property type="entry name" value="ZF_RING_2"/>
    <property type="match status" value="1"/>
</dbReference>
<dbReference type="SMART" id="SM00320">
    <property type="entry name" value="WD40"/>
    <property type="match status" value="6"/>
</dbReference>
<dbReference type="Gene3D" id="2.130.10.10">
    <property type="entry name" value="YVTN repeat-like/Quinoprotein amine dehydrogenase"/>
    <property type="match status" value="1"/>
</dbReference>
<dbReference type="InterPro" id="IPR044715">
    <property type="entry name" value="WDR86-like"/>
</dbReference>
<comment type="caution">
    <text evidence="10">The sequence shown here is derived from an EMBL/GenBank/DDBJ whole genome shotgun (WGS) entry which is preliminary data.</text>
</comment>
<evidence type="ECO:0000259" key="9">
    <source>
        <dbReference type="PROSITE" id="PS50089"/>
    </source>
</evidence>
<evidence type="ECO:0000313" key="11">
    <source>
        <dbReference type="Proteomes" id="UP001412067"/>
    </source>
</evidence>
<dbReference type="PANTHER" id="PTHR44489:SF11">
    <property type="entry name" value="WD REPEAT DOMAIN 86"/>
    <property type="match status" value="1"/>
</dbReference>
<dbReference type="EMBL" id="JBBWWR010000006">
    <property type="protein sequence ID" value="KAK8965024.1"/>
    <property type="molecule type" value="Genomic_DNA"/>
</dbReference>
<dbReference type="InterPro" id="IPR011009">
    <property type="entry name" value="Kinase-like_dom_sf"/>
</dbReference>
<evidence type="ECO:0000256" key="2">
    <source>
        <dbReference type="ARBA" id="ARBA00022723"/>
    </source>
</evidence>
<name>A0ABR2MLG6_9ASPA</name>
<dbReference type="InterPro" id="IPR001841">
    <property type="entry name" value="Znf_RING"/>
</dbReference>
<dbReference type="InterPro" id="IPR036322">
    <property type="entry name" value="WD40_repeat_dom_sf"/>
</dbReference>
<dbReference type="Gene3D" id="3.30.40.10">
    <property type="entry name" value="Zinc/RING finger domain, C3HC4 (zinc finger)"/>
    <property type="match status" value="1"/>
</dbReference>
<gene>
    <name evidence="10" type="ORF">KSP40_PGU013033</name>
</gene>
<dbReference type="Proteomes" id="UP001412067">
    <property type="component" value="Unassembled WGS sequence"/>
</dbReference>
<keyword evidence="1 7" id="KW-0853">WD repeat</keyword>
<keyword evidence="2" id="KW-0479">Metal-binding</keyword>
<sequence>MESPECPVCLQPYEFAGGTVPRVLQCGHSACESCLSALPRSAAAPSTIRCPACNVLVRIPDLGPSALPKNIDLLRFCSSDSGSLDLDTISIPNSKPNPNPLIPVPWTESLYSNWKALVLPHESISSVSFKSGLETTTAFLSSSSSTTKNRRVSLIPVASFNYNESGRLRISYIARVMDSLTRMGEDSRGKLRLLMDASLNRCRGISRVFGLWMDPAEDLSRLFIVCECFDKGILDVLNEGKGMNHIGTFAMMAMEICEAVIELHSQRIICGCLSPDCFAFNEYGQCILDLSRVLVSGKRIHGEIRGASVSDSAVFASPEVFLYLQGSDATLGNDLFKGFHGFFCREVAEDPSSELFPFCHATIPLFTGRAPPSFGYFAMKINASKEAAIRSMLWEMMTSMTRFNAKIDRLVMLVDAELEAVFGSCRGTDPGDHKNLSDLTLTISELLVRLEFEEYLVPHCEFPLGPMFVCLHLHPILSCPEVDSLHHPFTPQFAPIRYDDLERGSLIYLVPHLSCHGGVDEIVGAPTINQYGDPLLGDLQGYTVLHESFFDVGGYLLSASFDRTIKMWSLQDFSLVQTLKGHEHKIMAMVVIDGAQPLCISGDSRSGIFIWHVGISAGQESLTNWYEHNDWRYSGIHSLAVSGTSHLYTGGGDKSIKAWSLQDYSLSCVMSGHRSTVSSLTISNGILYSGSWDGTIRLWSLYDHSLLSELGDNAPGSSYPVLSLSVGPHFVLSSYEDGCIKVWKNDLFVTSVKIQKGAIFAVHVDSRLLCTGGLDMVVNIQELFEDELHVDVRPVASVMVDSVITSLLHWHGKLFVGFSNKIKNNVAGDESLTPRSPRRLSSNMSSETTYAIDRHSTSADERAMTGCFLLR</sequence>
<keyword evidence="3" id="KW-0677">Repeat</keyword>
<evidence type="ECO:0000256" key="5">
    <source>
        <dbReference type="ARBA" id="ARBA00022833"/>
    </source>
</evidence>
<keyword evidence="5" id="KW-0862">Zinc</keyword>
<accession>A0ABR2MLG6</accession>
<feature type="compositionally biased region" description="Low complexity" evidence="8">
    <location>
        <begin position="831"/>
        <end position="842"/>
    </location>
</feature>
<dbReference type="InterPro" id="IPR015943">
    <property type="entry name" value="WD40/YVTN_repeat-like_dom_sf"/>
</dbReference>
<dbReference type="Pfam" id="PF00400">
    <property type="entry name" value="WD40"/>
    <property type="match status" value="2"/>
</dbReference>
<evidence type="ECO:0000256" key="1">
    <source>
        <dbReference type="ARBA" id="ARBA00022574"/>
    </source>
</evidence>
<evidence type="ECO:0000256" key="7">
    <source>
        <dbReference type="PROSITE-ProRule" id="PRU00221"/>
    </source>
</evidence>
<evidence type="ECO:0000256" key="4">
    <source>
        <dbReference type="ARBA" id="ARBA00022771"/>
    </source>
</evidence>
<feature type="repeat" description="WD" evidence="7">
    <location>
        <begin position="553"/>
        <end position="578"/>
    </location>
</feature>
<reference evidence="10 11" key="1">
    <citation type="journal article" date="2022" name="Nat. Plants">
        <title>Genomes of leafy and leafless Platanthera orchids illuminate the evolution of mycoheterotrophy.</title>
        <authorList>
            <person name="Li M.H."/>
            <person name="Liu K.W."/>
            <person name="Li Z."/>
            <person name="Lu H.C."/>
            <person name="Ye Q.L."/>
            <person name="Zhang D."/>
            <person name="Wang J.Y."/>
            <person name="Li Y.F."/>
            <person name="Zhong Z.M."/>
            <person name="Liu X."/>
            <person name="Yu X."/>
            <person name="Liu D.K."/>
            <person name="Tu X.D."/>
            <person name="Liu B."/>
            <person name="Hao Y."/>
            <person name="Liao X.Y."/>
            <person name="Jiang Y.T."/>
            <person name="Sun W.H."/>
            <person name="Chen J."/>
            <person name="Chen Y.Q."/>
            <person name="Ai Y."/>
            <person name="Zhai J.W."/>
            <person name="Wu S.S."/>
            <person name="Zhou Z."/>
            <person name="Hsiao Y.Y."/>
            <person name="Wu W.L."/>
            <person name="Chen Y.Y."/>
            <person name="Lin Y.F."/>
            <person name="Hsu J.L."/>
            <person name="Li C.Y."/>
            <person name="Wang Z.W."/>
            <person name="Zhao X."/>
            <person name="Zhong W.Y."/>
            <person name="Ma X.K."/>
            <person name="Ma L."/>
            <person name="Huang J."/>
            <person name="Chen G.Z."/>
            <person name="Huang M.Z."/>
            <person name="Huang L."/>
            <person name="Peng D.H."/>
            <person name="Luo Y.B."/>
            <person name="Zou S.Q."/>
            <person name="Chen S.P."/>
            <person name="Lan S."/>
            <person name="Tsai W.C."/>
            <person name="Van de Peer Y."/>
            <person name="Liu Z.J."/>
        </authorList>
    </citation>
    <scope>NUCLEOTIDE SEQUENCE [LARGE SCALE GENOMIC DNA]</scope>
    <source>
        <strain evidence="10">Lor288</strain>
    </source>
</reference>
<evidence type="ECO:0000313" key="10">
    <source>
        <dbReference type="EMBL" id="KAK8965024.1"/>
    </source>
</evidence>
<dbReference type="PANTHER" id="PTHR44489">
    <property type="match status" value="1"/>
</dbReference>
<feature type="repeat" description="WD" evidence="7">
    <location>
        <begin position="670"/>
        <end position="709"/>
    </location>
</feature>
<dbReference type="PROSITE" id="PS50294">
    <property type="entry name" value="WD_REPEATS_REGION"/>
    <property type="match status" value="1"/>
</dbReference>
<evidence type="ECO:0000256" key="3">
    <source>
        <dbReference type="ARBA" id="ARBA00022737"/>
    </source>
</evidence>
<dbReference type="SUPFAM" id="SSF57850">
    <property type="entry name" value="RING/U-box"/>
    <property type="match status" value="1"/>
</dbReference>
<evidence type="ECO:0000256" key="6">
    <source>
        <dbReference type="PROSITE-ProRule" id="PRU00175"/>
    </source>
</evidence>
<dbReference type="Pfam" id="PF13445">
    <property type="entry name" value="zf-RING_UBOX"/>
    <property type="match status" value="1"/>
</dbReference>
<dbReference type="PRINTS" id="PR00320">
    <property type="entry name" value="GPROTEINBRPT"/>
</dbReference>
<dbReference type="InterPro" id="IPR027370">
    <property type="entry name" value="Znf-RING_euk"/>
</dbReference>
<protein>
    <recommendedName>
        <fullName evidence="9">RING-type domain-containing protein</fullName>
    </recommendedName>
</protein>
<dbReference type="InterPro" id="IPR001680">
    <property type="entry name" value="WD40_rpt"/>
</dbReference>
<keyword evidence="11" id="KW-1185">Reference proteome</keyword>
<dbReference type="SMART" id="SM00184">
    <property type="entry name" value="RING"/>
    <property type="match status" value="1"/>
</dbReference>
<organism evidence="10 11">
    <name type="scientific">Platanthera guangdongensis</name>
    <dbReference type="NCBI Taxonomy" id="2320717"/>
    <lineage>
        <taxon>Eukaryota</taxon>
        <taxon>Viridiplantae</taxon>
        <taxon>Streptophyta</taxon>
        <taxon>Embryophyta</taxon>
        <taxon>Tracheophyta</taxon>
        <taxon>Spermatophyta</taxon>
        <taxon>Magnoliopsida</taxon>
        <taxon>Liliopsida</taxon>
        <taxon>Asparagales</taxon>
        <taxon>Orchidaceae</taxon>
        <taxon>Orchidoideae</taxon>
        <taxon>Orchideae</taxon>
        <taxon>Orchidinae</taxon>
        <taxon>Platanthera</taxon>
    </lineage>
</organism>